<name>A0A382V9C7_9ZZZZ</name>
<dbReference type="Gene3D" id="3.30.420.10">
    <property type="entry name" value="Ribonuclease H-like superfamily/Ribonuclease H"/>
    <property type="match status" value="1"/>
</dbReference>
<dbReference type="InterPro" id="IPR002156">
    <property type="entry name" value="RNaseH_domain"/>
</dbReference>
<dbReference type="InterPro" id="IPR036397">
    <property type="entry name" value="RNaseH_sf"/>
</dbReference>
<evidence type="ECO:0000256" key="3">
    <source>
        <dbReference type="ARBA" id="ARBA00005300"/>
    </source>
</evidence>
<dbReference type="InterPro" id="IPR022892">
    <property type="entry name" value="RNaseHI"/>
</dbReference>
<evidence type="ECO:0000256" key="6">
    <source>
        <dbReference type="ARBA" id="ARBA00022722"/>
    </source>
</evidence>
<dbReference type="GO" id="GO:0003676">
    <property type="term" value="F:nucleic acid binding"/>
    <property type="evidence" value="ECO:0007669"/>
    <property type="project" value="InterPro"/>
</dbReference>
<keyword evidence="9" id="KW-0378">Hydrolase</keyword>
<keyword evidence="7" id="KW-0479">Metal-binding</keyword>
<dbReference type="EMBL" id="UINC01150186">
    <property type="protein sequence ID" value="SVD43103.1"/>
    <property type="molecule type" value="Genomic_DNA"/>
</dbReference>
<evidence type="ECO:0000256" key="7">
    <source>
        <dbReference type="ARBA" id="ARBA00022723"/>
    </source>
</evidence>
<protein>
    <recommendedName>
        <fullName evidence="5">ribonuclease H</fullName>
        <ecNumber evidence="5">3.1.26.4</ecNumber>
    </recommendedName>
</protein>
<evidence type="ECO:0000256" key="5">
    <source>
        <dbReference type="ARBA" id="ARBA00012180"/>
    </source>
</evidence>
<comment type="catalytic activity">
    <reaction evidence="1">
        <text>Endonucleolytic cleavage to 5'-phosphomonoester.</text>
        <dbReference type="EC" id="3.1.26.4"/>
    </reaction>
</comment>
<evidence type="ECO:0000259" key="11">
    <source>
        <dbReference type="PROSITE" id="PS50879"/>
    </source>
</evidence>
<dbReference type="NCBIfam" id="NF001236">
    <property type="entry name" value="PRK00203.1"/>
    <property type="match status" value="1"/>
</dbReference>
<gene>
    <name evidence="12" type="ORF">METZ01_LOCUS395957</name>
</gene>
<dbReference type="GO" id="GO:0043137">
    <property type="term" value="P:DNA replication, removal of RNA primer"/>
    <property type="evidence" value="ECO:0007669"/>
    <property type="project" value="TreeGrafter"/>
</dbReference>
<evidence type="ECO:0000256" key="10">
    <source>
        <dbReference type="ARBA" id="ARBA00022842"/>
    </source>
</evidence>
<evidence type="ECO:0000313" key="12">
    <source>
        <dbReference type="EMBL" id="SVD43103.1"/>
    </source>
</evidence>
<keyword evidence="8" id="KW-0255">Endonuclease</keyword>
<dbReference type="GO" id="GO:0046872">
    <property type="term" value="F:metal ion binding"/>
    <property type="evidence" value="ECO:0007669"/>
    <property type="project" value="UniProtKB-KW"/>
</dbReference>
<organism evidence="12">
    <name type="scientific">marine metagenome</name>
    <dbReference type="NCBI Taxonomy" id="408172"/>
    <lineage>
        <taxon>unclassified sequences</taxon>
        <taxon>metagenomes</taxon>
        <taxon>ecological metagenomes</taxon>
    </lineage>
</organism>
<evidence type="ECO:0000256" key="9">
    <source>
        <dbReference type="ARBA" id="ARBA00022801"/>
    </source>
</evidence>
<keyword evidence="10" id="KW-0460">Magnesium</keyword>
<sequence length="143" mass="16302">MNTTVYTDGACSGNPGIGGWGAVILIENTKPVHLHGGSEHTTNNQMELTAAIEVLKYFSKSTTLNFFTDSKYVKEGIESWIHKWKKNGWKTAVKKPVKNKELWMELDTQITKHTINWQWVKGHAGNVHNETADFLARKYIEER</sequence>
<dbReference type="PANTHER" id="PTHR10642:SF26">
    <property type="entry name" value="RIBONUCLEASE H1"/>
    <property type="match status" value="1"/>
</dbReference>
<evidence type="ECO:0000256" key="8">
    <source>
        <dbReference type="ARBA" id="ARBA00022759"/>
    </source>
</evidence>
<keyword evidence="6" id="KW-0540">Nuclease</keyword>
<dbReference type="CDD" id="cd09278">
    <property type="entry name" value="RNase_HI_prokaryote_like"/>
    <property type="match status" value="1"/>
</dbReference>
<dbReference type="InterPro" id="IPR050092">
    <property type="entry name" value="RNase_H"/>
</dbReference>
<dbReference type="SUPFAM" id="SSF53098">
    <property type="entry name" value="Ribonuclease H-like"/>
    <property type="match status" value="1"/>
</dbReference>
<dbReference type="PANTHER" id="PTHR10642">
    <property type="entry name" value="RIBONUCLEASE H1"/>
    <property type="match status" value="1"/>
</dbReference>
<accession>A0A382V9C7</accession>
<feature type="domain" description="RNase H type-1" evidence="11">
    <location>
        <begin position="1"/>
        <end position="141"/>
    </location>
</feature>
<evidence type="ECO:0000256" key="2">
    <source>
        <dbReference type="ARBA" id="ARBA00001946"/>
    </source>
</evidence>
<comment type="subunit">
    <text evidence="4">Monomer.</text>
</comment>
<dbReference type="InterPro" id="IPR012337">
    <property type="entry name" value="RNaseH-like_sf"/>
</dbReference>
<comment type="cofactor">
    <cofactor evidence="2">
        <name>Mg(2+)</name>
        <dbReference type="ChEBI" id="CHEBI:18420"/>
    </cofactor>
</comment>
<evidence type="ECO:0000256" key="4">
    <source>
        <dbReference type="ARBA" id="ARBA00011245"/>
    </source>
</evidence>
<dbReference type="EC" id="3.1.26.4" evidence="5"/>
<reference evidence="12" key="1">
    <citation type="submission" date="2018-05" db="EMBL/GenBank/DDBJ databases">
        <authorList>
            <person name="Lanie J.A."/>
            <person name="Ng W.-L."/>
            <person name="Kazmierczak K.M."/>
            <person name="Andrzejewski T.M."/>
            <person name="Davidsen T.M."/>
            <person name="Wayne K.J."/>
            <person name="Tettelin H."/>
            <person name="Glass J.I."/>
            <person name="Rusch D."/>
            <person name="Podicherti R."/>
            <person name="Tsui H.-C.T."/>
            <person name="Winkler M.E."/>
        </authorList>
    </citation>
    <scope>NUCLEOTIDE SEQUENCE</scope>
</reference>
<evidence type="ECO:0000256" key="1">
    <source>
        <dbReference type="ARBA" id="ARBA00000077"/>
    </source>
</evidence>
<proteinExistence type="inferred from homology"/>
<dbReference type="HAMAP" id="MF_00042">
    <property type="entry name" value="RNase_H"/>
    <property type="match status" value="1"/>
</dbReference>
<dbReference type="Pfam" id="PF00075">
    <property type="entry name" value="RNase_H"/>
    <property type="match status" value="1"/>
</dbReference>
<dbReference type="AlphaFoldDB" id="A0A382V9C7"/>
<dbReference type="PROSITE" id="PS50879">
    <property type="entry name" value="RNASE_H_1"/>
    <property type="match status" value="1"/>
</dbReference>
<comment type="similarity">
    <text evidence="3">Belongs to the RNase H family.</text>
</comment>
<dbReference type="GO" id="GO:0004523">
    <property type="term" value="F:RNA-DNA hybrid ribonuclease activity"/>
    <property type="evidence" value="ECO:0007669"/>
    <property type="project" value="UniProtKB-EC"/>
</dbReference>